<evidence type="ECO:0000313" key="3">
    <source>
        <dbReference type="Proteomes" id="UP000549971"/>
    </source>
</evidence>
<proteinExistence type="predicted"/>
<name>A0A7W9MRQ5_9ACTN</name>
<gene>
    <name evidence="2" type="ORF">HDA39_000106</name>
</gene>
<feature type="region of interest" description="Disordered" evidence="1">
    <location>
        <begin position="29"/>
        <end position="58"/>
    </location>
</feature>
<dbReference type="AlphaFoldDB" id="A0A7W9MRQ5"/>
<organism evidence="2 3">
    <name type="scientific">Kribbella italica</name>
    <dbReference type="NCBI Taxonomy" id="1540520"/>
    <lineage>
        <taxon>Bacteria</taxon>
        <taxon>Bacillati</taxon>
        <taxon>Actinomycetota</taxon>
        <taxon>Actinomycetes</taxon>
        <taxon>Propionibacteriales</taxon>
        <taxon>Kribbellaceae</taxon>
        <taxon>Kribbella</taxon>
    </lineage>
</organism>
<keyword evidence="3" id="KW-1185">Reference proteome</keyword>
<accession>A0A7W9MRQ5</accession>
<evidence type="ECO:0000313" key="2">
    <source>
        <dbReference type="EMBL" id="MBB5833372.1"/>
    </source>
</evidence>
<feature type="compositionally biased region" description="Polar residues" evidence="1">
    <location>
        <begin position="7"/>
        <end position="19"/>
    </location>
</feature>
<feature type="compositionally biased region" description="Basic and acidic residues" evidence="1">
    <location>
        <begin position="34"/>
        <end position="49"/>
    </location>
</feature>
<feature type="region of interest" description="Disordered" evidence="1">
    <location>
        <begin position="1"/>
        <end position="20"/>
    </location>
</feature>
<dbReference type="Proteomes" id="UP000549971">
    <property type="component" value="Unassembled WGS sequence"/>
</dbReference>
<protein>
    <submittedName>
        <fullName evidence="2">Uncharacterized protein</fullName>
    </submittedName>
</protein>
<reference evidence="2 3" key="1">
    <citation type="submission" date="2020-08" db="EMBL/GenBank/DDBJ databases">
        <title>Sequencing the genomes of 1000 actinobacteria strains.</title>
        <authorList>
            <person name="Klenk H.-P."/>
        </authorList>
    </citation>
    <scope>NUCLEOTIDE SEQUENCE [LARGE SCALE GENOMIC DNA]</scope>
    <source>
        <strain evidence="2 3">DSM 28967</strain>
    </source>
</reference>
<dbReference type="RefSeq" id="WP_184793268.1">
    <property type="nucleotide sequence ID" value="NZ_JACHMY010000001.1"/>
</dbReference>
<evidence type="ECO:0000256" key="1">
    <source>
        <dbReference type="SAM" id="MobiDB-lite"/>
    </source>
</evidence>
<sequence length="58" mass="6422">MPRKRLPSQSSKPKAQPVTTVRLGLNHLTPLARTEAERRSGGDASRVEVVDPNTFIVR</sequence>
<comment type="caution">
    <text evidence="2">The sequence shown here is derived from an EMBL/GenBank/DDBJ whole genome shotgun (WGS) entry which is preliminary data.</text>
</comment>
<dbReference type="EMBL" id="JACHMY010000001">
    <property type="protein sequence ID" value="MBB5833372.1"/>
    <property type="molecule type" value="Genomic_DNA"/>
</dbReference>